<sequence>MTKEGGEHYGFSLIEVILALGIFGLLAASILGMVSGNYTTNFASRDLMQATAFAQEGIEGAAAIRRQAFNLLVNGDHGLTKTNGYWELSGTSDTNGAYTRIVTIGDIYRDGTGAIVNQGDLGATLDPTSKYLSSQVTWDSIFGINNQISLDSVLTNWQSADWTQTDWSGGSGQAIWSNPTQFFADDGNIDFSTAGEIKLASSGSGGGNECGLKSWGFDVADNYNFNASDIEVVSSNAQLIG</sequence>
<proteinExistence type="predicted"/>
<dbReference type="Pfam" id="PF07963">
    <property type="entry name" value="N_methyl"/>
    <property type="match status" value="1"/>
</dbReference>
<evidence type="ECO:0000313" key="2">
    <source>
        <dbReference type="EMBL" id="PIS05350.1"/>
    </source>
</evidence>
<protein>
    <recommendedName>
        <fullName evidence="4">Prepilin-type N-terminal cleavage/methylation domain-containing protein</fullName>
    </recommendedName>
</protein>
<keyword evidence="1" id="KW-0472">Membrane</keyword>
<keyword evidence="1" id="KW-0812">Transmembrane</keyword>
<feature type="non-terminal residue" evidence="2">
    <location>
        <position position="241"/>
    </location>
</feature>
<dbReference type="InterPro" id="IPR045584">
    <property type="entry name" value="Pilin-like"/>
</dbReference>
<reference evidence="3" key="1">
    <citation type="submission" date="2017-09" db="EMBL/GenBank/DDBJ databases">
        <title>Depth-based differentiation of microbial function through sediment-hosted aquifers and enrichment of novel symbionts in the deep terrestrial subsurface.</title>
        <authorList>
            <person name="Probst A.J."/>
            <person name="Ladd B."/>
            <person name="Jarett J.K."/>
            <person name="Geller-Mcgrath D.E."/>
            <person name="Sieber C.M.K."/>
            <person name="Emerson J.B."/>
            <person name="Anantharaman K."/>
            <person name="Thomas B.C."/>
            <person name="Malmstrom R."/>
            <person name="Stieglmeier M."/>
            <person name="Klingl A."/>
            <person name="Woyke T."/>
            <person name="Ryan C.M."/>
            <person name="Banfield J.F."/>
        </authorList>
    </citation>
    <scope>NUCLEOTIDE SEQUENCE [LARGE SCALE GENOMIC DNA]</scope>
</reference>
<keyword evidence="1" id="KW-1133">Transmembrane helix</keyword>
<comment type="caution">
    <text evidence="2">The sequence shown here is derived from an EMBL/GenBank/DDBJ whole genome shotgun (WGS) entry which is preliminary data.</text>
</comment>
<evidence type="ECO:0008006" key="4">
    <source>
        <dbReference type="Google" id="ProtNLM"/>
    </source>
</evidence>
<dbReference type="NCBIfam" id="TIGR02532">
    <property type="entry name" value="IV_pilin_GFxxxE"/>
    <property type="match status" value="1"/>
</dbReference>
<evidence type="ECO:0000256" key="1">
    <source>
        <dbReference type="SAM" id="Phobius"/>
    </source>
</evidence>
<dbReference type="InterPro" id="IPR012902">
    <property type="entry name" value="N_methyl_site"/>
</dbReference>
<name>A0A2H0W3W6_9BACT</name>
<dbReference type="AlphaFoldDB" id="A0A2H0W3W6"/>
<organism evidence="2 3">
    <name type="scientific">Candidatus Buchananbacteria bacterium CG10_big_fil_rev_8_21_14_0_10_42_9</name>
    <dbReference type="NCBI Taxonomy" id="1974526"/>
    <lineage>
        <taxon>Bacteria</taxon>
        <taxon>Candidatus Buchananiibacteriota</taxon>
    </lineage>
</organism>
<gene>
    <name evidence="2" type="ORF">COT81_01710</name>
</gene>
<feature type="transmembrane region" description="Helical" evidence="1">
    <location>
        <begin position="12"/>
        <end position="34"/>
    </location>
</feature>
<evidence type="ECO:0000313" key="3">
    <source>
        <dbReference type="Proteomes" id="UP000230935"/>
    </source>
</evidence>
<dbReference type="Proteomes" id="UP000230935">
    <property type="component" value="Unassembled WGS sequence"/>
</dbReference>
<accession>A0A2H0W3W6</accession>
<dbReference type="SUPFAM" id="SSF54523">
    <property type="entry name" value="Pili subunits"/>
    <property type="match status" value="1"/>
</dbReference>
<dbReference type="EMBL" id="PEZZ01000009">
    <property type="protein sequence ID" value="PIS05350.1"/>
    <property type="molecule type" value="Genomic_DNA"/>
</dbReference>